<evidence type="ECO:0000313" key="2">
    <source>
        <dbReference type="Proteomes" id="UP001055156"/>
    </source>
</evidence>
<proteinExistence type="predicted"/>
<evidence type="ECO:0000313" key="1">
    <source>
        <dbReference type="EMBL" id="GJE26652.1"/>
    </source>
</evidence>
<comment type="caution">
    <text evidence="1">The sequence shown here is derived from an EMBL/GenBank/DDBJ whole genome shotgun (WGS) entry which is preliminary data.</text>
</comment>
<sequence>MQAPSSTVAWHCYRNDVAAVLATEKQDAVGTTFRVRPPTAALKADCEVDPRGTDVVLGATDDDAYYYIALFRSFLILDNGTGPDRALAIHEVPGGRKLLATGYSVKGSCQPTEGCMSDEFSIEERGLTFWGEIDEKPTAKNCKDYASFMKTTGSAAIEEKSVFNFATRKVERSGKKRCTARQ</sequence>
<gene>
    <name evidence="1" type="ORF">LKMONMHP_1503</name>
</gene>
<keyword evidence="2" id="KW-1185">Reference proteome</keyword>
<protein>
    <submittedName>
        <fullName evidence="1">Uncharacterized protein</fullName>
    </submittedName>
</protein>
<dbReference type="EMBL" id="BPQV01000004">
    <property type="protein sequence ID" value="GJE26652.1"/>
    <property type="molecule type" value="Genomic_DNA"/>
</dbReference>
<reference evidence="1" key="1">
    <citation type="journal article" date="2021" name="Front. Microbiol.">
        <title>Comprehensive Comparative Genomics and Phenotyping of Methylobacterium Species.</title>
        <authorList>
            <person name="Alessa O."/>
            <person name="Ogura Y."/>
            <person name="Fujitani Y."/>
            <person name="Takami H."/>
            <person name="Hayashi T."/>
            <person name="Sahin N."/>
            <person name="Tani A."/>
        </authorList>
    </citation>
    <scope>NUCLEOTIDE SEQUENCE</scope>
    <source>
        <strain evidence="1">NBRC 15689</strain>
    </source>
</reference>
<dbReference type="Proteomes" id="UP001055156">
    <property type="component" value="Unassembled WGS sequence"/>
</dbReference>
<accession>A0ABQ4T4R7</accession>
<organism evidence="1 2">
    <name type="scientific">Methylobacterium organophilum</name>
    <dbReference type="NCBI Taxonomy" id="410"/>
    <lineage>
        <taxon>Bacteria</taxon>
        <taxon>Pseudomonadati</taxon>
        <taxon>Pseudomonadota</taxon>
        <taxon>Alphaproteobacteria</taxon>
        <taxon>Hyphomicrobiales</taxon>
        <taxon>Methylobacteriaceae</taxon>
        <taxon>Methylobacterium</taxon>
    </lineage>
</organism>
<name>A0ABQ4T4R7_METOR</name>
<reference evidence="1" key="2">
    <citation type="submission" date="2021-08" db="EMBL/GenBank/DDBJ databases">
        <authorList>
            <person name="Tani A."/>
            <person name="Ola A."/>
            <person name="Ogura Y."/>
            <person name="Katsura K."/>
            <person name="Hayashi T."/>
        </authorList>
    </citation>
    <scope>NUCLEOTIDE SEQUENCE</scope>
    <source>
        <strain evidence="1">NBRC 15689</strain>
    </source>
</reference>